<keyword evidence="5" id="KW-0343">GTPase activation</keyword>
<reference evidence="20 21" key="3">
    <citation type="journal article" date="2015" name="Genome Announc.">
        <title>Draft Genome Sequence of the Archiascomycetous Yeast Saitoella complicata.</title>
        <authorList>
            <person name="Yamauchi K."/>
            <person name="Kondo S."/>
            <person name="Hamamoto M."/>
            <person name="Takahashi Y."/>
            <person name="Ogura Y."/>
            <person name="Hayashi T."/>
            <person name="Nishida H."/>
        </authorList>
    </citation>
    <scope>NUCLEOTIDE SEQUENCE [LARGE SCALE GENOMIC DNA]</scope>
    <source>
        <strain evidence="20 21">NRRL Y-17804</strain>
    </source>
</reference>
<dbReference type="SMART" id="SM00164">
    <property type="entry name" value="TBC"/>
    <property type="match status" value="1"/>
</dbReference>
<evidence type="ECO:0000256" key="15">
    <source>
        <dbReference type="PROSITE-ProRule" id="PRU00290"/>
    </source>
</evidence>
<feature type="region of interest" description="Disordered" evidence="16">
    <location>
        <begin position="399"/>
        <end position="418"/>
    </location>
</feature>
<evidence type="ECO:0000256" key="16">
    <source>
        <dbReference type="SAM" id="MobiDB-lite"/>
    </source>
</evidence>
<dbReference type="Proteomes" id="UP000033140">
    <property type="component" value="Unassembled WGS sequence"/>
</dbReference>
<dbReference type="InterPro" id="IPR042855">
    <property type="entry name" value="V_SNARE_CC"/>
</dbReference>
<evidence type="ECO:0000256" key="4">
    <source>
        <dbReference type="ARBA" id="ARBA00022448"/>
    </source>
</evidence>
<dbReference type="GO" id="GO:0005096">
    <property type="term" value="F:GTPase activator activity"/>
    <property type="evidence" value="ECO:0007669"/>
    <property type="project" value="UniProtKB-KW"/>
</dbReference>
<evidence type="ECO:0000313" key="21">
    <source>
        <dbReference type="Proteomes" id="UP000033140"/>
    </source>
</evidence>
<comment type="subcellular location">
    <subcellularLocation>
        <location evidence="1">Endoplasmic reticulum membrane</location>
        <topology evidence="1">Single-pass type IV membrane protein</topology>
    </subcellularLocation>
    <subcellularLocation>
        <location evidence="2">Golgi apparatus membrane</location>
        <topology evidence="2">Single-pass type IV membrane protein</topology>
    </subcellularLocation>
</comment>
<evidence type="ECO:0000256" key="2">
    <source>
        <dbReference type="ARBA" id="ARBA00004409"/>
    </source>
</evidence>
<dbReference type="SUPFAM" id="SSF64356">
    <property type="entry name" value="SNARE-like"/>
    <property type="match status" value="1"/>
</dbReference>
<keyword evidence="7" id="KW-0256">Endoplasmic reticulum</keyword>
<feature type="compositionally biased region" description="Polar residues" evidence="16">
    <location>
        <begin position="404"/>
        <end position="413"/>
    </location>
</feature>
<keyword evidence="12 15" id="KW-0175">Coiled coil</keyword>
<organism evidence="20 21">
    <name type="scientific">Saitoella complicata (strain BCRC 22490 / CBS 7301 / JCM 7358 / NBRC 10748 / NRRL Y-17804)</name>
    <dbReference type="NCBI Taxonomy" id="698492"/>
    <lineage>
        <taxon>Eukaryota</taxon>
        <taxon>Fungi</taxon>
        <taxon>Dikarya</taxon>
        <taxon>Ascomycota</taxon>
        <taxon>Taphrinomycotina</taxon>
        <taxon>Taphrinomycotina incertae sedis</taxon>
        <taxon>Saitoella</taxon>
    </lineage>
</organism>
<dbReference type="CDD" id="cd14824">
    <property type="entry name" value="Longin"/>
    <property type="match status" value="1"/>
</dbReference>
<dbReference type="PROSITE" id="PS50892">
    <property type="entry name" value="V_SNARE"/>
    <property type="match status" value="1"/>
</dbReference>
<keyword evidence="4" id="KW-0813">Transport</keyword>
<dbReference type="STRING" id="698492.A0A0E9NPQ8"/>
<evidence type="ECO:0000256" key="10">
    <source>
        <dbReference type="ARBA" id="ARBA00022989"/>
    </source>
</evidence>
<evidence type="ECO:0000256" key="1">
    <source>
        <dbReference type="ARBA" id="ARBA00004163"/>
    </source>
</evidence>
<dbReference type="Pfam" id="PF00957">
    <property type="entry name" value="Synaptobrevin"/>
    <property type="match status" value="1"/>
</dbReference>
<evidence type="ECO:0000256" key="3">
    <source>
        <dbReference type="ARBA" id="ARBA00008025"/>
    </source>
</evidence>
<evidence type="ECO:0000256" key="13">
    <source>
        <dbReference type="ARBA" id="ARBA00023136"/>
    </source>
</evidence>
<dbReference type="SUPFAM" id="SSF58038">
    <property type="entry name" value="SNARE fusion complex"/>
    <property type="match status" value="1"/>
</dbReference>
<keyword evidence="10" id="KW-1133">Transmembrane helix</keyword>
<dbReference type="AlphaFoldDB" id="A0A0E9NPQ8"/>
<name>A0A0E9NPQ8_SAICN</name>
<evidence type="ECO:0000256" key="12">
    <source>
        <dbReference type="ARBA" id="ARBA00023054"/>
    </source>
</evidence>
<dbReference type="PANTHER" id="PTHR22957">
    <property type="entry name" value="TBC1 DOMAIN FAMILY MEMBER GTPASE-ACTIVATING PROTEIN"/>
    <property type="match status" value="1"/>
</dbReference>
<dbReference type="FunFam" id="3.30.450.50:FF:000007">
    <property type="entry name" value="SNARE complex subunit SEC22"/>
    <property type="match status" value="1"/>
</dbReference>
<dbReference type="Gene3D" id="1.10.8.270">
    <property type="entry name" value="putative rabgap domain of human tbc1 domain family member 14 like domains"/>
    <property type="match status" value="1"/>
</dbReference>
<dbReference type="InterPro" id="IPR035969">
    <property type="entry name" value="Rab-GAP_TBC_sf"/>
</dbReference>
<evidence type="ECO:0000256" key="7">
    <source>
        <dbReference type="ARBA" id="ARBA00022824"/>
    </source>
</evidence>
<dbReference type="Pfam" id="PF00566">
    <property type="entry name" value="RabGAP-TBC"/>
    <property type="match status" value="1"/>
</dbReference>
<evidence type="ECO:0000259" key="17">
    <source>
        <dbReference type="PROSITE" id="PS50086"/>
    </source>
</evidence>
<feature type="domain" description="V-SNARE coiled-coil homology" evidence="19">
    <location>
        <begin position="201"/>
        <end position="264"/>
    </location>
</feature>
<reference evidence="20 21" key="1">
    <citation type="journal article" date="2011" name="J. Gen. Appl. Microbiol.">
        <title>Draft genome sequencing of the enigmatic yeast Saitoella complicata.</title>
        <authorList>
            <person name="Nishida H."/>
            <person name="Hamamoto M."/>
            <person name="Sugiyama J."/>
        </authorList>
    </citation>
    <scope>NUCLEOTIDE SEQUENCE [LARGE SCALE GENOMIC DNA]</scope>
    <source>
        <strain evidence="20 21">NRRL Y-17804</strain>
    </source>
</reference>
<dbReference type="SUPFAM" id="SSF47923">
    <property type="entry name" value="Ypt/Rab-GAP domain of gyp1p"/>
    <property type="match status" value="2"/>
</dbReference>
<sequence length="1047" mass="119551">MDSRPYDEGYDEQGMRTINGVFEFVRSPPYSPCCATPAPRIPNTHTKAEQLDSHTIIVMVLSTTIARLLDGLPLAASVEDQSEEEKLAEYKKQAKLVIRQLNDQSETRASIESGAYLLHYLIDQGIVYLVIANKSYPRALAFSFLSDLASEFTTSYPPSQTADPRLRPYAFVAFDTFMQKTKRVYADPRAFQEHGGGTKGGLDQLESELKDVQRVMTKNIEDLLYRGDSLNRMSDLSSSLRDESDVEAVWTNWCDSVVRAVHLLVEVFLSDTTVWGTTGIDWDGVRVMEFAKEGGLVRSPVSLSRPEQHTGDGATIWRNTILLVLQETRTRISKSEINFNPPKQHRRVRRINVSSIMSLDGEDYDILPSLPSTPSNGIKLLFSKSKVYVHPTSRSKDNVPGFSALQSRPSTKPTPARTGLGAVATDAAVRDEIYLSWVPESVLQKQKSEEYEAYLAVESRTDTDSPATRSIQASTITNEQYAFSIPVSSIYSILVRPPNLGWWFGSLVVSTRDGITYPALFFHDDECQSTILQRKRRQKESFDPFASDNGVVFWGGDEVLRWIRRYARVERSTVEPQLYLIDPESADVLSLSTRPTVTTKKAVGGGGEMKPLVATLKEARWGLLSTFAKVTSKARQLLESNKTLAESLPTPVQELLGHSPEARRVVEEFEQARLYLAKWAQGIHEREERAQMQQTTRVWGVEEVDADDLGEVGGAFELVRLGDVEDEERDGDRDQVKPVTKEVWEGFFDHTGRLMVTVREVKRAIFYGGLEDDVRSDAWMFLLGVYPWDSSSDERKAIMASKRDEYERLKGRAWCRANGVDVDGHVPTEEEKLALVEERHRIEKDVHRTDRTRDLFQAEDLPNPHYGEEEGSGHEKTNVHMEACKEILVAYHEYNPTLGYVQGMSDLLSPVYVILGDEAASFWAFVGFMERMQPNFLRDQSGMRRQLVVLDQLVQLMEPKLYKHLEKADSTNFFFFFRSLLVWFKREFEWHDVLRLWEVLWTDFRSKEYHLFFAFAVLERNKDAIMDNLQRFDEILKYSKFQTRLVF</sequence>
<dbReference type="PROSITE" id="PS50859">
    <property type="entry name" value="LONGIN"/>
    <property type="match status" value="1"/>
</dbReference>
<dbReference type="InterPro" id="IPR011012">
    <property type="entry name" value="Longin-like_dom_sf"/>
</dbReference>
<gene>
    <name evidence="20" type="ORF">G7K_5884-t1</name>
</gene>
<dbReference type="SMART" id="SM01270">
    <property type="entry name" value="Longin"/>
    <property type="match status" value="1"/>
</dbReference>
<keyword evidence="21" id="KW-1185">Reference proteome</keyword>
<dbReference type="PANTHER" id="PTHR22957:SF502">
    <property type="entry name" value="SMALL G PROTEIN SIGNALING MODULATOR 2-RELATED"/>
    <property type="match status" value="1"/>
</dbReference>
<evidence type="ECO:0000259" key="19">
    <source>
        <dbReference type="PROSITE" id="PS50892"/>
    </source>
</evidence>
<proteinExistence type="inferred from homology"/>
<keyword evidence="6" id="KW-0812">Transmembrane</keyword>
<feature type="domain" description="Rab-GAP TBC" evidence="17">
    <location>
        <begin position="769"/>
        <end position="1004"/>
    </location>
</feature>
<feature type="domain" description="Longin" evidence="18">
    <location>
        <begin position="64"/>
        <end position="178"/>
    </location>
</feature>
<evidence type="ECO:0000313" key="20">
    <source>
        <dbReference type="EMBL" id="GAO51793.1"/>
    </source>
</evidence>
<evidence type="ECO:0000256" key="14">
    <source>
        <dbReference type="ARBA" id="ARBA00024249"/>
    </source>
</evidence>
<dbReference type="Gene3D" id="1.20.5.110">
    <property type="match status" value="1"/>
</dbReference>
<evidence type="ECO:0000256" key="6">
    <source>
        <dbReference type="ARBA" id="ARBA00022692"/>
    </source>
</evidence>
<dbReference type="GO" id="GO:0005789">
    <property type="term" value="C:endoplasmic reticulum membrane"/>
    <property type="evidence" value="ECO:0007669"/>
    <property type="project" value="UniProtKB-SubCell"/>
</dbReference>
<dbReference type="InterPro" id="IPR010908">
    <property type="entry name" value="Longin_dom"/>
</dbReference>
<evidence type="ECO:0000256" key="11">
    <source>
        <dbReference type="ARBA" id="ARBA00023034"/>
    </source>
</evidence>
<dbReference type="PROSITE" id="PS50086">
    <property type="entry name" value="TBC_RABGAP"/>
    <property type="match status" value="1"/>
</dbReference>
<dbReference type="EMBL" id="BACD03000052">
    <property type="protein sequence ID" value="GAO51793.1"/>
    <property type="molecule type" value="Genomic_DNA"/>
</dbReference>
<keyword evidence="8" id="KW-0931">ER-Golgi transport</keyword>
<keyword evidence="13" id="KW-0472">Membrane</keyword>
<keyword evidence="9" id="KW-0653">Protein transport</keyword>
<evidence type="ECO:0000256" key="9">
    <source>
        <dbReference type="ARBA" id="ARBA00022927"/>
    </source>
</evidence>
<accession>A0A0E9NPQ8</accession>
<reference evidence="20 21" key="2">
    <citation type="journal article" date="2014" name="J. Gen. Appl. Microbiol.">
        <title>The early diverging ascomycetous budding yeast Saitoella complicata has three histone deacetylases belonging to the Clr6, Hos2, and Rpd3 lineages.</title>
        <authorList>
            <person name="Nishida H."/>
            <person name="Matsumoto T."/>
            <person name="Kondo S."/>
            <person name="Hamamoto M."/>
            <person name="Yoshikawa H."/>
        </authorList>
    </citation>
    <scope>NUCLEOTIDE SEQUENCE [LARGE SCALE GENOMIC DNA]</scope>
    <source>
        <strain evidence="20 21">NRRL Y-17804</strain>
    </source>
</reference>
<dbReference type="GO" id="GO:0016192">
    <property type="term" value="P:vesicle-mediated transport"/>
    <property type="evidence" value="ECO:0007669"/>
    <property type="project" value="UniProtKB-KW"/>
</dbReference>
<dbReference type="InterPro" id="IPR000195">
    <property type="entry name" value="Rab-GAP-TBC_dom"/>
</dbReference>
<evidence type="ECO:0000256" key="8">
    <source>
        <dbReference type="ARBA" id="ARBA00022892"/>
    </source>
</evidence>
<evidence type="ECO:0000259" key="18">
    <source>
        <dbReference type="PROSITE" id="PS50859"/>
    </source>
</evidence>
<evidence type="ECO:0000256" key="5">
    <source>
        <dbReference type="ARBA" id="ARBA00022468"/>
    </source>
</evidence>
<comment type="caution">
    <text evidence="20">The sequence shown here is derived from an EMBL/GenBank/DDBJ whole genome shotgun (WGS) entry which is preliminary data.</text>
</comment>
<dbReference type="GO" id="GO:0015031">
    <property type="term" value="P:protein transport"/>
    <property type="evidence" value="ECO:0007669"/>
    <property type="project" value="UniProtKB-KW"/>
</dbReference>
<keyword evidence="11" id="KW-0333">Golgi apparatus</keyword>
<dbReference type="Gene3D" id="1.10.472.80">
    <property type="entry name" value="Ypt/Rab-GAP domain of gyp1p, domain 3"/>
    <property type="match status" value="1"/>
</dbReference>
<dbReference type="GO" id="GO:0000139">
    <property type="term" value="C:Golgi membrane"/>
    <property type="evidence" value="ECO:0007669"/>
    <property type="project" value="UniProtKB-SubCell"/>
</dbReference>
<comment type="similarity">
    <text evidence="3">Belongs to the synaptobrevin family.</text>
</comment>
<dbReference type="Pfam" id="PF13774">
    <property type="entry name" value="Longin"/>
    <property type="match status" value="1"/>
</dbReference>
<protein>
    <recommendedName>
        <fullName evidence="14">Protein transport protein SEC22</fullName>
    </recommendedName>
</protein>
<dbReference type="Gene3D" id="3.30.450.50">
    <property type="entry name" value="Longin domain"/>
    <property type="match status" value="1"/>
</dbReference>